<keyword evidence="5" id="KW-1185">Reference proteome</keyword>
<dbReference type="RefSeq" id="WP_183475557.1">
    <property type="nucleotide sequence ID" value="NZ_JACIFO010000001.1"/>
</dbReference>
<dbReference type="Proteomes" id="UP000553034">
    <property type="component" value="Unassembled WGS sequence"/>
</dbReference>
<name>A0A840EUY9_9FLAO</name>
<dbReference type="AlphaFoldDB" id="A0A840EUY9"/>
<dbReference type="PANTHER" id="PTHR35580:SF1">
    <property type="entry name" value="PHYTASE-LIKE DOMAIN-CONTAINING PROTEIN"/>
    <property type="match status" value="1"/>
</dbReference>
<feature type="domain" description="Secretion system C-terminal sorting" evidence="3">
    <location>
        <begin position="517"/>
        <end position="585"/>
    </location>
</feature>
<dbReference type="NCBIfam" id="TIGR04183">
    <property type="entry name" value="Por_Secre_tail"/>
    <property type="match status" value="1"/>
</dbReference>
<dbReference type="EMBL" id="JACIFO010000001">
    <property type="protein sequence ID" value="MBB4117904.1"/>
    <property type="molecule type" value="Genomic_DNA"/>
</dbReference>
<dbReference type="InterPro" id="IPR052918">
    <property type="entry name" value="Motility_Chemotaxis_Reg"/>
</dbReference>
<gene>
    <name evidence="4" type="ORF">GGR32_000176</name>
</gene>
<feature type="signal peptide" evidence="2">
    <location>
        <begin position="1"/>
        <end position="20"/>
    </location>
</feature>
<dbReference type="InterPro" id="IPR026444">
    <property type="entry name" value="Secre_tail"/>
</dbReference>
<organism evidence="4 5">
    <name type="scientific">Mesonia hippocampi</name>
    <dbReference type="NCBI Taxonomy" id="1628250"/>
    <lineage>
        <taxon>Bacteria</taxon>
        <taxon>Pseudomonadati</taxon>
        <taxon>Bacteroidota</taxon>
        <taxon>Flavobacteriia</taxon>
        <taxon>Flavobacteriales</taxon>
        <taxon>Flavobacteriaceae</taxon>
        <taxon>Mesonia</taxon>
    </lineage>
</organism>
<sequence>MKPIYIVTFLMLVLSSSITAQQKQWQWIKQGGASSTTDNTIDPEEVYDIATDSDRNVYVLSPIGYLNPQIDGHQKNYYGGGNDVQNDYALASFACDGSYRWSKIIGGRGYEPAPYIETDNNNNLYIAGSSYRCDGQNYPFRIENDTILSNNTYQDCSLGYITKFDKNGTMLWFEQPMDRDSTSTLGGGANKFTSFNTAIDKSTSIIYWLTYIPPGSYDNGNYVNTRPGNTYHIFKYDANGNFLGAVYLDIQLTGIAGNYLKMYRNPNNGNYYFTGRRFDNGNQPSTATIGGQQVSGSLYLACFNPQGDFQWLRQNTYNQGVGTIIYGLDFDNQNNIYMGGVFLGFGYDTFLGQSVPEQIVPRFVMKTNPDATQVDWFSTDSQGFVSKAGFRMKNDVVAFTAGAGRTNFTWGNKSISITSDGTFEPLLAFFDKDTGETLELTFIPGNPGNSDNGTALDIDANGDVLLGGALKHTLYDANGGQVMNPNPSNTNFFIAKYALEPCPELGTNTWKTQSIKLWPNPANREIHISVLAPSSYRMYIITGQLVKEGKLNTGKNSLNLQELPSGLYLIETTNQQGNKQVKKIVKE</sequence>
<evidence type="ECO:0000313" key="5">
    <source>
        <dbReference type="Proteomes" id="UP000553034"/>
    </source>
</evidence>
<evidence type="ECO:0000256" key="2">
    <source>
        <dbReference type="SAM" id="SignalP"/>
    </source>
</evidence>
<proteinExistence type="predicted"/>
<evidence type="ECO:0000313" key="4">
    <source>
        <dbReference type="EMBL" id="MBB4117904.1"/>
    </source>
</evidence>
<accession>A0A840EUY9</accession>
<dbReference type="Pfam" id="PF18962">
    <property type="entry name" value="Por_Secre_tail"/>
    <property type="match status" value="1"/>
</dbReference>
<evidence type="ECO:0000259" key="3">
    <source>
        <dbReference type="Pfam" id="PF18962"/>
    </source>
</evidence>
<dbReference type="PANTHER" id="PTHR35580">
    <property type="entry name" value="CELL SURFACE GLYCOPROTEIN (S-LAYER PROTEIN)-LIKE PROTEIN"/>
    <property type="match status" value="1"/>
</dbReference>
<protein>
    <recommendedName>
        <fullName evidence="3">Secretion system C-terminal sorting domain-containing protein</fullName>
    </recommendedName>
</protein>
<comment type="caution">
    <text evidence="4">The sequence shown here is derived from an EMBL/GenBank/DDBJ whole genome shotgun (WGS) entry which is preliminary data.</text>
</comment>
<feature type="chain" id="PRO_5032858907" description="Secretion system C-terminal sorting domain-containing protein" evidence="2">
    <location>
        <begin position="21"/>
        <end position="587"/>
    </location>
</feature>
<reference evidence="4 5" key="1">
    <citation type="submission" date="2020-08" db="EMBL/GenBank/DDBJ databases">
        <title>Genomic Encyclopedia of Type Strains, Phase IV (KMG-IV): sequencing the most valuable type-strain genomes for metagenomic binning, comparative biology and taxonomic classification.</title>
        <authorList>
            <person name="Goeker M."/>
        </authorList>
    </citation>
    <scope>NUCLEOTIDE SEQUENCE [LARGE SCALE GENOMIC DNA]</scope>
    <source>
        <strain evidence="4 5">DSM 29568</strain>
    </source>
</reference>
<keyword evidence="1 2" id="KW-0732">Signal</keyword>
<evidence type="ECO:0000256" key="1">
    <source>
        <dbReference type="ARBA" id="ARBA00022729"/>
    </source>
</evidence>